<dbReference type="Proteomes" id="UP000441333">
    <property type="component" value="Unassembled WGS sequence"/>
</dbReference>
<dbReference type="InterPro" id="IPR007712">
    <property type="entry name" value="RelE/ParE_toxin"/>
</dbReference>
<dbReference type="RefSeq" id="WP_150936752.1">
    <property type="nucleotide sequence ID" value="NZ_WAAT01000022.1"/>
</dbReference>
<dbReference type="Gene3D" id="3.30.2310.20">
    <property type="entry name" value="RelE-like"/>
    <property type="match status" value="1"/>
</dbReference>
<accession>A0A6N6MLJ4</accession>
<dbReference type="SUPFAM" id="SSF143011">
    <property type="entry name" value="RelE-like"/>
    <property type="match status" value="1"/>
</dbReference>
<organism evidence="2 3">
    <name type="scientific">Pseudotamlana haliotis</name>
    <dbReference type="NCBI Taxonomy" id="2614804"/>
    <lineage>
        <taxon>Bacteria</taxon>
        <taxon>Pseudomonadati</taxon>
        <taxon>Bacteroidota</taxon>
        <taxon>Flavobacteriia</taxon>
        <taxon>Flavobacteriales</taxon>
        <taxon>Flavobacteriaceae</taxon>
        <taxon>Pseudotamlana</taxon>
    </lineage>
</organism>
<evidence type="ECO:0000313" key="3">
    <source>
        <dbReference type="Proteomes" id="UP000441333"/>
    </source>
</evidence>
<evidence type="ECO:0000256" key="1">
    <source>
        <dbReference type="ARBA" id="ARBA00022649"/>
    </source>
</evidence>
<name>A0A6N6MLJ4_9FLAO</name>
<comment type="caution">
    <text evidence="2">The sequence shown here is derived from an EMBL/GenBank/DDBJ whole genome shotgun (WGS) entry which is preliminary data.</text>
</comment>
<dbReference type="AlphaFoldDB" id="A0A6N6MLJ4"/>
<sequence>MELKLFWTDFSQNELEKIYEYYREKAGTHIAKKLVNGIYNETLKLRRQPEIGQFEDLLNNRIQEFRYLVYKNYKVIYWINYEKNRIEINDVFDTRQNPVKMKDENRNKK</sequence>
<dbReference type="Pfam" id="PF05016">
    <property type="entry name" value="ParE_toxin"/>
    <property type="match status" value="1"/>
</dbReference>
<keyword evidence="1" id="KW-1277">Toxin-antitoxin system</keyword>
<dbReference type="InterPro" id="IPR035093">
    <property type="entry name" value="RelE/ParE_toxin_dom_sf"/>
</dbReference>
<protein>
    <submittedName>
        <fullName evidence="2">Type II toxin-antitoxin system RelE/ParE family toxin</fullName>
    </submittedName>
</protein>
<dbReference type="EMBL" id="WAAT01000022">
    <property type="protein sequence ID" value="KAB1069831.1"/>
    <property type="molecule type" value="Genomic_DNA"/>
</dbReference>
<evidence type="ECO:0000313" key="2">
    <source>
        <dbReference type="EMBL" id="KAB1069831.1"/>
    </source>
</evidence>
<gene>
    <name evidence="2" type="ORF">F6U93_03200</name>
</gene>
<reference evidence="2 3" key="1">
    <citation type="submission" date="2019-09" db="EMBL/GenBank/DDBJ databases">
        <authorList>
            <person name="Cao W.R."/>
        </authorList>
    </citation>
    <scope>NUCLEOTIDE SEQUENCE [LARGE SCALE GENOMIC DNA]</scope>
    <source>
        <strain evidence="2 3">B1N29</strain>
    </source>
</reference>
<keyword evidence="3" id="KW-1185">Reference proteome</keyword>
<proteinExistence type="predicted"/>